<keyword evidence="3 4" id="KW-0408">Iron</keyword>
<gene>
    <name evidence="6" type="ORF">IFM46972_03408</name>
</gene>
<evidence type="ECO:0000256" key="2">
    <source>
        <dbReference type="ARBA" id="ARBA00022723"/>
    </source>
</evidence>
<dbReference type="InterPro" id="IPR000898">
    <property type="entry name" value="Indolamine_dOase"/>
</dbReference>
<dbReference type="PROSITE" id="PS00876">
    <property type="entry name" value="IDO_1"/>
    <property type="match status" value="1"/>
</dbReference>
<dbReference type="Proteomes" id="UP000465221">
    <property type="component" value="Unassembled WGS sequence"/>
</dbReference>
<protein>
    <recommendedName>
        <fullName evidence="5">Indoleamine 2,3-dioxygenase</fullName>
        <ecNumber evidence="5">1.13.11.52</ecNumber>
    </recommendedName>
</protein>
<dbReference type="EC" id="1.13.11.52" evidence="5"/>
<evidence type="ECO:0000313" key="7">
    <source>
        <dbReference type="Proteomes" id="UP000465221"/>
    </source>
</evidence>
<organism evidence="6 7">
    <name type="scientific">Aspergillus udagawae</name>
    <dbReference type="NCBI Taxonomy" id="91492"/>
    <lineage>
        <taxon>Eukaryota</taxon>
        <taxon>Fungi</taxon>
        <taxon>Dikarya</taxon>
        <taxon>Ascomycota</taxon>
        <taxon>Pezizomycotina</taxon>
        <taxon>Eurotiomycetes</taxon>
        <taxon>Eurotiomycetidae</taxon>
        <taxon>Eurotiales</taxon>
        <taxon>Aspergillaceae</taxon>
        <taxon>Aspergillus</taxon>
        <taxon>Aspergillus subgen. Fumigati</taxon>
    </lineage>
</organism>
<evidence type="ECO:0000256" key="4">
    <source>
        <dbReference type="PIRSR" id="PIRSR600898-1"/>
    </source>
</evidence>
<evidence type="ECO:0000313" key="6">
    <source>
        <dbReference type="EMBL" id="GFF32019.1"/>
    </source>
</evidence>
<dbReference type="EMBL" id="BLKC01000018">
    <property type="protein sequence ID" value="GFF32019.1"/>
    <property type="molecule type" value="Genomic_DNA"/>
</dbReference>
<comment type="caution">
    <text evidence="6">The sequence shown here is derived from an EMBL/GenBank/DDBJ whole genome shotgun (WGS) entry which is preliminary data.</text>
</comment>
<evidence type="ECO:0000256" key="3">
    <source>
        <dbReference type="ARBA" id="ARBA00023004"/>
    </source>
</evidence>
<keyword evidence="5" id="KW-0560">Oxidoreductase</keyword>
<dbReference type="GO" id="GO:0005737">
    <property type="term" value="C:cytoplasm"/>
    <property type="evidence" value="ECO:0007669"/>
    <property type="project" value="TreeGrafter"/>
</dbReference>
<comment type="similarity">
    <text evidence="1 5">Belongs to the indoleamine 2,3-dioxygenase family.</text>
</comment>
<dbReference type="Pfam" id="PF01231">
    <property type="entry name" value="IDO"/>
    <property type="match status" value="1"/>
</dbReference>
<evidence type="ECO:0000256" key="1">
    <source>
        <dbReference type="ARBA" id="ARBA00007119"/>
    </source>
</evidence>
<feature type="binding site" description="proximal binding residue" evidence="4">
    <location>
        <position position="353"/>
    </location>
    <ligand>
        <name>heme b</name>
        <dbReference type="ChEBI" id="CHEBI:60344"/>
    </ligand>
    <ligandPart>
        <name>Fe</name>
        <dbReference type="ChEBI" id="CHEBI:18248"/>
    </ligandPart>
</feature>
<accession>A0A8H3NHB3</accession>
<keyword evidence="2 4" id="KW-0479">Metal-binding</keyword>
<comment type="catalytic activity">
    <reaction evidence="5">
        <text>L-tryptophan + O2 = N-formyl-L-kynurenine</text>
        <dbReference type="Rhea" id="RHEA:24536"/>
        <dbReference type="ChEBI" id="CHEBI:15379"/>
        <dbReference type="ChEBI" id="CHEBI:57912"/>
        <dbReference type="ChEBI" id="CHEBI:58629"/>
    </reaction>
</comment>
<reference evidence="6 7" key="1">
    <citation type="submission" date="2020-01" db="EMBL/GenBank/DDBJ databases">
        <title>Draft genome sequence of Aspergillus udagawae IFM 46972.</title>
        <authorList>
            <person name="Takahashi H."/>
            <person name="Yaguchi T."/>
        </authorList>
    </citation>
    <scope>NUCLEOTIDE SEQUENCE [LARGE SCALE GENOMIC DNA]</scope>
    <source>
        <strain evidence="6 7">IFM 46972</strain>
    </source>
</reference>
<dbReference type="PANTHER" id="PTHR28657">
    <property type="entry name" value="INDOLEAMINE 2,3-DIOXYGENASE"/>
    <property type="match status" value="1"/>
</dbReference>
<dbReference type="SUPFAM" id="SSF140959">
    <property type="entry name" value="Indolic compounds 2,3-dioxygenase-like"/>
    <property type="match status" value="1"/>
</dbReference>
<sequence>MSELAEINLQKYQISDQLGFLPAQPPLTRLPQTCYQIWEDTLDGFSSPCNYETIRQQMDTMSVLSTAALVTEPEWRRAYVVLTMMSQIYLWAGYQPSKELPRSLAVPLLEVSAHLGIEPCASFASFCLWNIRPIQALGYLDPEVYYNPENLVIIDSFTGTKDEEWFFCVSASIEAIGGRMIPKMLEAIDAARNGRRVQVTEILDEFADCLARIEATLVRMYENCAPSVFYHCVRRFLSGSKSMGGVWYEGVDGPGDRRSYAGGSNAQSSLIQLFDIVLGIDHTDESVNAACKSPSSFHCDMRGYMPGPHRDFLHLMSRAANIRPFAMGHLAGSDIRAAYNRAVGALGQIRQKHLIMTARYIIAPALKEKGKGGLEGVRGTGGTDFIPLLKEARDRTIESTSSRVCRDC</sequence>
<dbReference type="GO" id="GO:0033754">
    <property type="term" value="F:indoleamine 2,3-dioxygenase activity"/>
    <property type="evidence" value="ECO:0007669"/>
    <property type="project" value="UniProtKB-EC"/>
</dbReference>
<dbReference type="Gene3D" id="1.20.58.480">
    <property type="match status" value="1"/>
</dbReference>
<dbReference type="AlphaFoldDB" id="A0A8H3NHB3"/>
<keyword evidence="4 5" id="KW-0349">Heme</keyword>
<dbReference type="GO" id="GO:0020037">
    <property type="term" value="F:heme binding"/>
    <property type="evidence" value="ECO:0007669"/>
    <property type="project" value="UniProtKB-UniRule"/>
</dbReference>
<dbReference type="GO" id="GO:0019441">
    <property type="term" value="P:L-tryptophan catabolic process to kynurenine"/>
    <property type="evidence" value="ECO:0007669"/>
    <property type="project" value="UniProtKB-UniRule"/>
</dbReference>
<dbReference type="GO" id="GO:0034354">
    <property type="term" value="P:'de novo' NAD+ biosynthetic process from L-tryptophan"/>
    <property type="evidence" value="ECO:0007669"/>
    <property type="project" value="TreeGrafter"/>
</dbReference>
<name>A0A8H3NHB3_9EURO</name>
<keyword evidence="5 6" id="KW-0223">Dioxygenase</keyword>
<dbReference type="InterPro" id="IPR037217">
    <property type="entry name" value="Trp/Indoleamine_2_3_dOase-like"/>
</dbReference>
<comment type="function">
    <text evidence="5">Produces N-formyl-kynurenine through the oxidation of tryptophan.</text>
</comment>
<dbReference type="PANTHER" id="PTHR28657:SF10">
    <property type="entry name" value="INDOLEAMINE 2,3-DIOXYGENASE"/>
    <property type="match status" value="1"/>
</dbReference>
<evidence type="ECO:0000256" key="5">
    <source>
        <dbReference type="RuleBase" id="RU369119"/>
    </source>
</evidence>
<dbReference type="GO" id="GO:0046872">
    <property type="term" value="F:metal ion binding"/>
    <property type="evidence" value="ECO:0007669"/>
    <property type="project" value="UniProtKB-UniRule"/>
</dbReference>
<proteinExistence type="inferred from homology"/>